<evidence type="ECO:0000313" key="2">
    <source>
        <dbReference type="EMBL" id="OBZ92682.1"/>
    </source>
</evidence>
<dbReference type="OrthoDB" id="9787920at2"/>
<dbReference type="SUPFAM" id="SSF55729">
    <property type="entry name" value="Acyl-CoA N-acyltransferases (Nat)"/>
    <property type="match status" value="1"/>
</dbReference>
<dbReference type="Gene3D" id="3.40.630.30">
    <property type="match status" value="1"/>
</dbReference>
<dbReference type="InterPro" id="IPR000182">
    <property type="entry name" value="GNAT_dom"/>
</dbReference>
<dbReference type="Proteomes" id="UP000093111">
    <property type="component" value="Unassembled WGS sequence"/>
</dbReference>
<organism evidence="2 3">
    <name type="scientific">Pararhizobium polonicum</name>
    <dbReference type="NCBI Taxonomy" id="1612624"/>
    <lineage>
        <taxon>Bacteria</taxon>
        <taxon>Pseudomonadati</taxon>
        <taxon>Pseudomonadota</taxon>
        <taxon>Alphaproteobacteria</taxon>
        <taxon>Hyphomicrobiales</taxon>
        <taxon>Rhizobiaceae</taxon>
        <taxon>Rhizobium/Agrobacterium group</taxon>
        <taxon>Pararhizobium</taxon>
    </lineage>
</organism>
<dbReference type="STRING" id="1612624.ADU59_25170"/>
<dbReference type="Pfam" id="PF00583">
    <property type="entry name" value="Acetyltransf_1"/>
    <property type="match status" value="1"/>
</dbReference>
<dbReference type="RefSeq" id="WP_068957793.1">
    <property type="nucleotide sequence ID" value="NZ_LGLV01000018.1"/>
</dbReference>
<dbReference type="PROSITE" id="PS51186">
    <property type="entry name" value="GNAT"/>
    <property type="match status" value="1"/>
</dbReference>
<feature type="domain" description="N-acetyltransferase" evidence="1">
    <location>
        <begin position="4"/>
        <end position="144"/>
    </location>
</feature>
<comment type="caution">
    <text evidence="2">The sequence shown here is derived from an EMBL/GenBank/DDBJ whole genome shotgun (WGS) entry which is preliminary data.</text>
</comment>
<dbReference type="GO" id="GO:0016747">
    <property type="term" value="F:acyltransferase activity, transferring groups other than amino-acyl groups"/>
    <property type="evidence" value="ECO:0007669"/>
    <property type="project" value="InterPro"/>
</dbReference>
<name>A0A1C7NUN6_9HYPH</name>
<accession>A0A1C7NUN6</accession>
<dbReference type="AlphaFoldDB" id="A0A1C7NUN6"/>
<keyword evidence="2" id="KW-0808">Transferase</keyword>
<protein>
    <submittedName>
        <fullName evidence="2">Acetyltransferase</fullName>
    </submittedName>
</protein>
<sequence>MKTPLIDIISENPAPEHRAAIVTALDEYNKANKGPIEDKADFAILIRDPDTHKVVGGLYGVDGYGWAFVKYLVIPDRYRGQGLGSRLIAEAETIARARGYLGVWLDTFEFQARPFYEKLGYEVFGELEGGPNAIPRYFLKKRLS</sequence>
<gene>
    <name evidence="2" type="ORF">ADU59_25170</name>
</gene>
<dbReference type="CDD" id="cd04301">
    <property type="entry name" value="NAT_SF"/>
    <property type="match status" value="1"/>
</dbReference>
<proteinExistence type="predicted"/>
<keyword evidence="3" id="KW-1185">Reference proteome</keyword>
<dbReference type="EMBL" id="LGLV01000018">
    <property type="protein sequence ID" value="OBZ92682.1"/>
    <property type="molecule type" value="Genomic_DNA"/>
</dbReference>
<dbReference type="InterPro" id="IPR016181">
    <property type="entry name" value="Acyl_CoA_acyltransferase"/>
</dbReference>
<evidence type="ECO:0000259" key="1">
    <source>
        <dbReference type="PROSITE" id="PS51186"/>
    </source>
</evidence>
<reference evidence="2 3" key="1">
    <citation type="journal article" date="2016" name="Syst. Appl. Microbiol.">
        <title>Pararhizobium polonicum sp. nov. isolated from tumors on stone fruit rootstocks.</title>
        <authorList>
            <person name="Pulawska J."/>
            <person name="Kuzmanovic N."/>
            <person name="Willems A."/>
            <person name="Pothier J.F."/>
        </authorList>
    </citation>
    <scope>NUCLEOTIDE SEQUENCE [LARGE SCALE GENOMIC DNA]</scope>
    <source>
        <strain evidence="2 3">F5.1</strain>
    </source>
</reference>
<evidence type="ECO:0000313" key="3">
    <source>
        <dbReference type="Proteomes" id="UP000093111"/>
    </source>
</evidence>